<keyword evidence="2" id="KW-1185">Reference proteome</keyword>
<evidence type="ECO:0000313" key="2">
    <source>
        <dbReference type="Proteomes" id="UP000634136"/>
    </source>
</evidence>
<gene>
    <name evidence="1" type="ORF">G2W53_041925</name>
</gene>
<sequence length="239" mass="27267">MFDATYHGKEAQEQLALPNHSILEYNIGAHGTSKLMSSLLKSRCSNAMHPNMVLSIQVGCTTLYTDVLQCLRSSKTIQDFHHLRFSKSLSRQDSMDVAILLGIPCVGVPIIGQTCTPWQKMCLGAYILKLIGGYLMPDKSSKEVYLMYLPLLGRLDSRKTSVDWFHEHQYYNQVWNDWAARIALAPAYHGRLHRTSDYMKCESWGDIHEVSEVINRHASMDNFIACLFLNILQEIKQLL</sequence>
<accession>A0A834SSW0</accession>
<name>A0A834SSW0_9FABA</name>
<dbReference type="EMBL" id="JAAIUW010000013">
    <property type="protein sequence ID" value="KAF7802814.1"/>
    <property type="molecule type" value="Genomic_DNA"/>
</dbReference>
<evidence type="ECO:0000313" key="1">
    <source>
        <dbReference type="EMBL" id="KAF7802814.1"/>
    </source>
</evidence>
<reference evidence="1" key="1">
    <citation type="submission" date="2020-09" db="EMBL/GenBank/DDBJ databases">
        <title>Genome-Enabled Discovery of Anthraquinone Biosynthesis in Senna tora.</title>
        <authorList>
            <person name="Kang S.-H."/>
            <person name="Pandey R.P."/>
            <person name="Lee C.-M."/>
            <person name="Sim J.-S."/>
            <person name="Jeong J.-T."/>
            <person name="Choi B.-S."/>
            <person name="Jung M."/>
            <person name="Ginzburg D."/>
            <person name="Zhao K."/>
            <person name="Won S.Y."/>
            <person name="Oh T.-J."/>
            <person name="Yu Y."/>
            <person name="Kim N.-H."/>
            <person name="Lee O.R."/>
            <person name="Lee T.-H."/>
            <person name="Bashyal P."/>
            <person name="Kim T.-S."/>
            <person name="Lee W.-H."/>
            <person name="Kawkins C."/>
            <person name="Kim C.-K."/>
            <person name="Kim J.S."/>
            <person name="Ahn B.O."/>
            <person name="Rhee S.Y."/>
            <person name="Sohng J.K."/>
        </authorList>
    </citation>
    <scope>NUCLEOTIDE SEQUENCE</scope>
    <source>
        <tissue evidence="1">Leaf</tissue>
    </source>
</reference>
<organism evidence="1 2">
    <name type="scientific">Senna tora</name>
    <dbReference type="NCBI Taxonomy" id="362788"/>
    <lineage>
        <taxon>Eukaryota</taxon>
        <taxon>Viridiplantae</taxon>
        <taxon>Streptophyta</taxon>
        <taxon>Embryophyta</taxon>
        <taxon>Tracheophyta</taxon>
        <taxon>Spermatophyta</taxon>
        <taxon>Magnoliopsida</taxon>
        <taxon>eudicotyledons</taxon>
        <taxon>Gunneridae</taxon>
        <taxon>Pentapetalae</taxon>
        <taxon>rosids</taxon>
        <taxon>fabids</taxon>
        <taxon>Fabales</taxon>
        <taxon>Fabaceae</taxon>
        <taxon>Caesalpinioideae</taxon>
        <taxon>Cassia clade</taxon>
        <taxon>Senna</taxon>
    </lineage>
</organism>
<dbReference type="AlphaFoldDB" id="A0A834SSW0"/>
<proteinExistence type="predicted"/>
<comment type="caution">
    <text evidence="1">The sequence shown here is derived from an EMBL/GenBank/DDBJ whole genome shotgun (WGS) entry which is preliminary data.</text>
</comment>
<protein>
    <submittedName>
        <fullName evidence="1">Serine/threonine-protein phosphatase 7 long form-like protein</fullName>
    </submittedName>
</protein>
<dbReference type="Proteomes" id="UP000634136">
    <property type="component" value="Unassembled WGS sequence"/>
</dbReference>